<keyword evidence="1" id="KW-0812">Transmembrane</keyword>
<keyword evidence="1" id="KW-0472">Membrane</keyword>
<evidence type="ECO:0000313" key="3">
    <source>
        <dbReference type="Proteomes" id="UP000234857"/>
    </source>
</evidence>
<protein>
    <submittedName>
        <fullName evidence="2">Uncharacterized protein</fullName>
    </submittedName>
</protein>
<feature type="transmembrane region" description="Helical" evidence="1">
    <location>
        <begin position="6"/>
        <end position="29"/>
    </location>
</feature>
<name>A0A2N5ZJK3_MUIH1</name>
<organism evidence="2 3">
    <name type="scientific">Muiribacterium halophilum</name>
    <dbReference type="NCBI Taxonomy" id="2053465"/>
    <lineage>
        <taxon>Bacteria</taxon>
        <taxon>Candidatus Muiribacteriota</taxon>
        <taxon>Candidatus Muiribacteriia</taxon>
        <taxon>Candidatus Muiribacteriales</taxon>
        <taxon>Candidatus Muiribacteriaceae</taxon>
        <taxon>Candidatus Muiribacterium</taxon>
    </lineage>
</organism>
<proteinExistence type="predicted"/>
<comment type="caution">
    <text evidence="2">The sequence shown here is derived from an EMBL/GenBank/DDBJ whole genome shotgun (WGS) entry which is preliminary data.</text>
</comment>
<accession>A0A2N5ZJK3</accession>
<dbReference type="AlphaFoldDB" id="A0A2N5ZJK3"/>
<dbReference type="Proteomes" id="UP000234857">
    <property type="component" value="Unassembled WGS sequence"/>
</dbReference>
<keyword evidence="1" id="KW-1133">Transmembrane helix</keyword>
<sequence>MTGNLLKQMFIVVVISFLIIPVLTFKNIITTRADYKTIKEFTASYLLFDLMEKSTHGHEIGISDDIRWNSKYFADFEGKANIVKTENNINYYELEILWPKSRGNTIEKASFKINTSWYNHIEHKGVLHEQTW</sequence>
<evidence type="ECO:0000256" key="1">
    <source>
        <dbReference type="SAM" id="Phobius"/>
    </source>
</evidence>
<dbReference type="EMBL" id="PKTG01000048">
    <property type="protein sequence ID" value="PLX18859.1"/>
    <property type="molecule type" value="Genomic_DNA"/>
</dbReference>
<gene>
    <name evidence="2" type="ORF">C0601_03550</name>
</gene>
<evidence type="ECO:0000313" key="2">
    <source>
        <dbReference type="EMBL" id="PLX18859.1"/>
    </source>
</evidence>
<reference evidence="2 3" key="1">
    <citation type="submission" date="2017-11" db="EMBL/GenBank/DDBJ databases">
        <title>Genome-resolved metagenomics identifies genetic mobility, metabolic interactions, and unexpected diversity in perchlorate-reducing communities.</title>
        <authorList>
            <person name="Barnum T.P."/>
            <person name="Figueroa I.A."/>
            <person name="Carlstrom C.I."/>
            <person name="Lucas L.N."/>
            <person name="Engelbrektson A.L."/>
            <person name="Coates J.D."/>
        </authorList>
    </citation>
    <scope>NUCLEOTIDE SEQUENCE [LARGE SCALE GENOMIC DNA]</scope>
    <source>
        <strain evidence="2">BM706</strain>
    </source>
</reference>